<evidence type="ECO:0000313" key="1">
    <source>
        <dbReference type="EMBL" id="PCH13180.1"/>
    </source>
</evidence>
<gene>
    <name evidence="1" type="ORF">A9Y57_00580</name>
</gene>
<keyword evidence="1" id="KW-0808">Transferase</keyword>
<dbReference type="InterPro" id="IPR000891">
    <property type="entry name" value="PYR_CT"/>
</dbReference>
<dbReference type="InterPro" id="IPR013785">
    <property type="entry name" value="Aldolase_TIM"/>
</dbReference>
<dbReference type="OMA" id="HCTSGMA"/>
<dbReference type="RefSeq" id="WP_003102435.1">
    <property type="nucleotide sequence ID" value="NZ_BAWT01000030.1"/>
</dbReference>
<dbReference type="SUPFAM" id="SSF51569">
    <property type="entry name" value="Aldolase"/>
    <property type="match status" value="1"/>
</dbReference>
<comment type="caution">
    <text evidence="1">The sequence shown here is derived from an EMBL/GenBank/DDBJ whole genome shotgun (WGS) entry which is preliminary data.</text>
</comment>
<name>A0A0E2UHL9_9STRE</name>
<dbReference type="GO" id="GO:0016740">
    <property type="term" value="F:transferase activity"/>
    <property type="evidence" value="ECO:0007669"/>
    <property type="project" value="UniProtKB-KW"/>
</dbReference>
<reference evidence="1 2" key="1">
    <citation type="submission" date="2016-06" db="EMBL/GenBank/DDBJ databases">
        <authorList>
            <person name="Haines A.N."/>
            <person name="Council K.R."/>
        </authorList>
    </citation>
    <scope>NUCLEOTIDE SEQUENCE [LARGE SCALE GENOMIC DNA]</scope>
    <source>
        <strain evidence="1 2">SP158-29</strain>
    </source>
</reference>
<dbReference type="PANTHER" id="PTHR43778:SF2">
    <property type="entry name" value="PYRUVATE CARBOXYLASE, MITOCHONDRIAL"/>
    <property type="match status" value="1"/>
</dbReference>
<evidence type="ECO:0000313" key="2">
    <source>
        <dbReference type="Proteomes" id="UP000217465"/>
    </source>
</evidence>
<dbReference type="Pfam" id="PF02436">
    <property type="entry name" value="PYC_OADA"/>
    <property type="match status" value="1"/>
</dbReference>
<dbReference type="GO" id="GO:0006094">
    <property type="term" value="P:gluconeogenesis"/>
    <property type="evidence" value="ECO:0007669"/>
    <property type="project" value="TreeGrafter"/>
</dbReference>
<dbReference type="NCBIfam" id="NF006761">
    <property type="entry name" value="PRK09282.1"/>
    <property type="match status" value="1"/>
</dbReference>
<dbReference type="Gene3D" id="3.20.20.70">
    <property type="entry name" value="Aldolase class I"/>
    <property type="match status" value="1"/>
</dbReference>
<dbReference type="NCBIfam" id="NF008985">
    <property type="entry name" value="PRK12331.1"/>
    <property type="match status" value="1"/>
</dbReference>
<dbReference type="GO" id="GO:0005737">
    <property type="term" value="C:cytoplasm"/>
    <property type="evidence" value="ECO:0007669"/>
    <property type="project" value="TreeGrafter"/>
</dbReference>
<dbReference type="Proteomes" id="UP000217465">
    <property type="component" value="Unassembled WGS sequence"/>
</dbReference>
<proteinExistence type="predicted"/>
<dbReference type="GO" id="GO:0004736">
    <property type="term" value="F:pyruvate carboxylase activity"/>
    <property type="evidence" value="ECO:0007669"/>
    <property type="project" value="TreeGrafter"/>
</dbReference>
<dbReference type="InterPro" id="IPR055268">
    <property type="entry name" value="PCB-like"/>
</dbReference>
<dbReference type="EMBL" id="NSGR01000005">
    <property type="protein sequence ID" value="PCH13180.1"/>
    <property type="molecule type" value="Genomic_DNA"/>
</dbReference>
<organism evidence="1 2">
    <name type="scientific">Streptococcus parauberis</name>
    <dbReference type="NCBI Taxonomy" id="1348"/>
    <lineage>
        <taxon>Bacteria</taxon>
        <taxon>Bacillati</taxon>
        <taxon>Bacillota</taxon>
        <taxon>Bacilli</taxon>
        <taxon>Lactobacillales</taxon>
        <taxon>Streptococcaceae</taxon>
        <taxon>Streptococcus</taxon>
    </lineage>
</organism>
<dbReference type="GeneID" id="61420972"/>
<dbReference type="PROSITE" id="PS50991">
    <property type="entry name" value="PYR_CT"/>
    <property type="match status" value="1"/>
</dbReference>
<protein>
    <submittedName>
        <fullName evidence="1">Methylmalonyl-CoA carboxyltransferase 5S subunit</fullName>
    </submittedName>
</protein>
<dbReference type="Pfam" id="PF00682">
    <property type="entry name" value="HMGL-like"/>
    <property type="match status" value="1"/>
</dbReference>
<dbReference type="CDD" id="cd07937">
    <property type="entry name" value="DRE_TIM_PC_TC_5S"/>
    <property type="match status" value="1"/>
</dbReference>
<sequence>MAKIRITETVLRDGQQSQIATRMTTEQMLPVLEQLDNAGYHALEVWGGATFDSCLRYLNEDPWERLRTIRKAVKHTKLQMLLRGQNILGYRNYADDVVREFVQKSIENGIDIIRIFDALNDPRNLQTAVAATKEFGGHAQVAISYTTSPVHTVDYFVHLAEEYAKLGADSICIKDMAGVLTPQTGYDLVKGIKARIDLPLEIHTHATGGISEMTYLKVAEAGADIIDTAVSSFAGGTSQPATESVVMGLEDLGFETGLNLKEVEKVASHLNTVRDHFRSEGLLNPKVKDIEPKTLIYQVPGGMLSNLLSQLSEQGLDDKYEEVLAEVPRVRADLGYPPLVTPLSQMVGTQALMNVISGERYKIVPNEIKDYVRGLYGRPPAPLAEGIKEKIIGEEEVMTIRPADLIEPQLPKLREEIAQYAKSEEDVLSYASFPNQAKDFLGRREDPFYDVPFQEVQVTIDID</sequence>
<dbReference type="STRING" id="936154.STP_0118"/>
<dbReference type="AlphaFoldDB" id="A0A0E2UHL9"/>
<dbReference type="PANTHER" id="PTHR43778">
    <property type="entry name" value="PYRUVATE CARBOXYLASE"/>
    <property type="match status" value="1"/>
</dbReference>
<dbReference type="eggNOG" id="COG5016">
    <property type="taxonomic scope" value="Bacteria"/>
</dbReference>
<dbReference type="InterPro" id="IPR003379">
    <property type="entry name" value="Carboxylase_cons_dom"/>
</dbReference>
<accession>A0A0E2UHL9</accession>
<dbReference type="SUPFAM" id="SSF89000">
    <property type="entry name" value="post-HMGL domain-like"/>
    <property type="match status" value="1"/>
</dbReference>